<name>A0ABS5JXE9_9BACT</name>
<dbReference type="Gene3D" id="3.60.21.10">
    <property type="match status" value="1"/>
</dbReference>
<dbReference type="PANTHER" id="PTHR11575:SF24">
    <property type="entry name" value="5'-NUCLEOTIDASE"/>
    <property type="match status" value="1"/>
</dbReference>
<dbReference type="Pfam" id="PF00149">
    <property type="entry name" value="Metallophos"/>
    <property type="match status" value="1"/>
</dbReference>
<evidence type="ECO:0000256" key="1">
    <source>
        <dbReference type="ARBA" id="ARBA00006654"/>
    </source>
</evidence>
<evidence type="ECO:0000256" key="2">
    <source>
        <dbReference type="RuleBase" id="RU362119"/>
    </source>
</evidence>
<dbReference type="RefSeq" id="WP_212216266.1">
    <property type="nucleotide sequence ID" value="NZ_JAGUCO010000007.1"/>
</dbReference>
<evidence type="ECO:0000313" key="4">
    <source>
        <dbReference type="EMBL" id="MBS2099026.1"/>
    </source>
</evidence>
<dbReference type="CDD" id="cd00845">
    <property type="entry name" value="MPP_UshA_N_like"/>
    <property type="match status" value="1"/>
</dbReference>
<keyword evidence="2" id="KW-0378">Hydrolase</keyword>
<dbReference type="InterPro" id="IPR029052">
    <property type="entry name" value="Metallo-depent_PP-like"/>
</dbReference>
<gene>
    <name evidence="4" type="ORF">KEM10_12110</name>
</gene>
<evidence type="ECO:0000259" key="3">
    <source>
        <dbReference type="Pfam" id="PF00149"/>
    </source>
</evidence>
<sequence length="303" mass="34003">MIQNRRKFIKQLGAGAFTAAITPQLYSCSQKEVRLSILHTNDVHSQIEPLPSDHYKYPNGGGFAKRAALVDKIRQENEHVLLFDCGDIFQGTPYFNFYKGELEIKLMSKLGYDAATIGNHEFDNGIEELAKQLQKAKFPFICSNYIFKNTPLENMTLPFKTFTKGPIKVGVMGLGIELDGLVNQDRFGNTQYLNPIEVANKTAKLLKEEKNCDYIIALSHLGFKYDDEKVSDIKLAENTSFIDMILGGHTHTFMSEPETVKNKIGKNVVINQVGKSGIFLGHLDITFSKDASNPTILNTTYHV</sequence>
<reference evidence="4 5" key="1">
    <citation type="journal article" date="2015" name="Int. J. Syst. Evol. Microbiol.">
        <title>Carboxylicivirga linearis sp. nov., isolated from a sea cucumber culture pond.</title>
        <authorList>
            <person name="Wang F.Q."/>
            <person name="Zhou Y.X."/>
            <person name="Lin X.Z."/>
            <person name="Chen G.J."/>
            <person name="Du Z.J."/>
        </authorList>
    </citation>
    <scope>NUCLEOTIDE SEQUENCE [LARGE SCALE GENOMIC DNA]</scope>
    <source>
        <strain evidence="4 5">FB218</strain>
    </source>
</reference>
<dbReference type="InterPro" id="IPR004843">
    <property type="entry name" value="Calcineurin-like_PHP"/>
</dbReference>
<dbReference type="SUPFAM" id="SSF56300">
    <property type="entry name" value="Metallo-dependent phosphatases"/>
    <property type="match status" value="1"/>
</dbReference>
<evidence type="ECO:0000313" key="5">
    <source>
        <dbReference type="Proteomes" id="UP000708576"/>
    </source>
</evidence>
<dbReference type="Proteomes" id="UP000708576">
    <property type="component" value="Unassembled WGS sequence"/>
</dbReference>
<dbReference type="PROSITE" id="PS00785">
    <property type="entry name" value="5_NUCLEOTIDASE_1"/>
    <property type="match status" value="1"/>
</dbReference>
<dbReference type="EMBL" id="JAGUCO010000007">
    <property type="protein sequence ID" value="MBS2099026.1"/>
    <property type="molecule type" value="Genomic_DNA"/>
</dbReference>
<keyword evidence="5" id="KW-1185">Reference proteome</keyword>
<comment type="caution">
    <text evidence="4">The sequence shown here is derived from an EMBL/GenBank/DDBJ whole genome shotgun (WGS) entry which is preliminary data.</text>
</comment>
<organism evidence="4 5">
    <name type="scientific">Carboxylicivirga linearis</name>
    <dbReference type="NCBI Taxonomy" id="1628157"/>
    <lineage>
        <taxon>Bacteria</taxon>
        <taxon>Pseudomonadati</taxon>
        <taxon>Bacteroidota</taxon>
        <taxon>Bacteroidia</taxon>
        <taxon>Marinilabiliales</taxon>
        <taxon>Marinilabiliaceae</taxon>
        <taxon>Carboxylicivirga</taxon>
    </lineage>
</organism>
<dbReference type="PANTHER" id="PTHR11575">
    <property type="entry name" value="5'-NUCLEOTIDASE-RELATED"/>
    <property type="match status" value="1"/>
</dbReference>
<accession>A0ABS5JXE9</accession>
<dbReference type="PRINTS" id="PR01607">
    <property type="entry name" value="APYRASEFAMLY"/>
</dbReference>
<dbReference type="PROSITE" id="PS00786">
    <property type="entry name" value="5_NUCLEOTIDASE_2"/>
    <property type="match status" value="1"/>
</dbReference>
<protein>
    <submittedName>
        <fullName evidence="4">Metallophosphatase</fullName>
    </submittedName>
</protein>
<proteinExistence type="inferred from homology"/>
<comment type="similarity">
    <text evidence="1 2">Belongs to the 5'-nucleotidase family.</text>
</comment>
<dbReference type="InterPro" id="IPR006146">
    <property type="entry name" value="5'-Nucleotdase_CS"/>
</dbReference>
<dbReference type="InterPro" id="IPR006179">
    <property type="entry name" value="5_nucleotidase/apyrase"/>
</dbReference>
<keyword evidence="2" id="KW-0547">Nucleotide-binding</keyword>
<feature type="domain" description="Calcineurin-like phosphoesterase" evidence="3">
    <location>
        <begin position="36"/>
        <end position="252"/>
    </location>
</feature>